<comment type="caution">
    <text evidence="10">The sequence shown here is derived from an EMBL/GenBank/DDBJ whole genome shotgun (WGS) entry which is preliminary data.</text>
</comment>
<feature type="compositionally biased region" description="Low complexity" evidence="9">
    <location>
        <begin position="323"/>
        <end position="347"/>
    </location>
</feature>
<dbReference type="GO" id="GO:0098882">
    <property type="term" value="F:structural constituent of presynaptic active zone"/>
    <property type="evidence" value="ECO:0007669"/>
    <property type="project" value="TreeGrafter"/>
</dbReference>
<dbReference type="GO" id="GO:0030424">
    <property type="term" value="C:axon"/>
    <property type="evidence" value="ECO:0007669"/>
    <property type="project" value="UniProtKB-SubCell"/>
</dbReference>
<dbReference type="AlphaFoldDB" id="A0A9Q0DGX2"/>
<evidence type="ECO:0000256" key="5">
    <source>
        <dbReference type="ARBA" id="ARBA00023054"/>
    </source>
</evidence>
<organism evidence="10 11">
    <name type="scientific">Muraenolepis orangiensis</name>
    <name type="common">Patagonian moray cod</name>
    <dbReference type="NCBI Taxonomy" id="630683"/>
    <lineage>
        <taxon>Eukaryota</taxon>
        <taxon>Metazoa</taxon>
        <taxon>Chordata</taxon>
        <taxon>Craniata</taxon>
        <taxon>Vertebrata</taxon>
        <taxon>Euteleostomi</taxon>
        <taxon>Actinopterygii</taxon>
        <taxon>Neopterygii</taxon>
        <taxon>Teleostei</taxon>
        <taxon>Neoteleostei</taxon>
        <taxon>Acanthomorphata</taxon>
        <taxon>Zeiogadaria</taxon>
        <taxon>Gadariae</taxon>
        <taxon>Gadiformes</taxon>
        <taxon>Muraenolepidoidei</taxon>
        <taxon>Muraenolepididae</taxon>
        <taxon>Muraenolepis</taxon>
    </lineage>
</organism>
<dbReference type="InterPro" id="IPR019323">
    <property type="entry name" value="ELKS/CAST"/>
</dbReference>
<dbReference type="PANTHER" id="PTHR18861">
    <property type="entry name" value="ELKS/RAB6-INTERACTING/CAST PROTEIN"/>
    <property type="match status" value="1"/>
</dbReference>
<name>A0A9Q0DGX2_9TELE</name>
<dbReference type="Pfam" id="PF10174">
    <property type="entry name" value="Cast"/>
    <property type="match status" value="1"/>
</dbReference>
<dbReference type="OrthoDB" id="2019763at2759"/>
<keyword evidence="11" id="KW-1185">Reference proteome</keyword>
<protein>
    <submittedName>
        <fullName evidence="10">Uncharacterized protein</fullName>
    </submittedName>
</protein>
<evidence type="ECO:0000313" key="10">
    <source>
        <dbReference type="EMBL" id="KAJ3586775.1"/>
    </source>
</evidence>
<dbReference type="EMBL" id="JANIIK010000117">
    <property type="protein sequence ID" value="KAJ3586775.1"/>
    <property type="molecule type" value="Genomic_DNA"/>
</dbReference>
<dbReference type="GO" id="GO:0048788">
    <property type="term" value="C:cytoskeleton of presynaptic active zone"/>
    <property type="evidence" value="ECO:0007669"/>
    <property type="project" value="TreeGrafter"/>
</dbReference>
<evidence type="ECO:0000256" key="8">
    <source>
        <dbReference type="ARBA" id="ARBA00034106"/>
    </source>
</evidence>
<dbReference type="GO" id="GO:0007274">
    <property type="term" value="P:neuromuscular synaptic transmission"/>
    <property type="evidence" value="ECO:0007669"/>
    <property type="project" value="TreeGrafter"/>
</dbReference>
<keyword evidence="5" id="KW-0175">Coiled coil</keyword>
<evidence type="ECO:0000313" key="11">
    <source>
        <dbReference type="Proteomes" id="UP001148018"/>
    </source>
</evidence>
<feature type="region of interest" description="Disordered" evidence="9">
    <location>
        <begin position="1"/>
        <end position="96"/>
    </location>
</feature>
<sequence length="513" mass="54871">MPLNIRAKPSQSRLSALPKVGGPRDVSPASLSSRSSGLTGRKDRSGSTPGCRSGLEPGSVSGGGPTAPRPKPRGSPLPDARRASGWAAAPGGKTLSVENIQSVSAAYATSGAIYPSGHGALEPSGGYPKDTMTLGRSTGRASRRGRSAASGSSPNISSSGIPHPDPYGNHPDPYGNPDRPSLQGGPSGPGGHPGRQQPVREGSTPDLRAQLRELQKENEQLRREMDGEEGGRRTSGPICVNVWSPEVNRERACMRTSMDQNRVNQEDGQQPPLTVKELQDELRAHRETNRETARETARETNRETARETNSYRDIQADPDPRESVGPSPRWSPVPSSVSLLSPQALSPRALSPRALSPRALSPSDVYDPGNQDLRPADVLVHGTGFCPPDRPTQNHGHRPCGPCPVQGWDGSSSPAEVGFRGLRPERERKAEELLRLRRSTEDTEESIQVQKKTLGARDQSIQRLPEMPQGRGAPEPGVIPWAALDGEAQLENLSREVGVEACLEVSCVNSLIP</sequence>
<keyword evidence="6" id="KW-0206">Cytoskeleton</keyword>
<accession>A0A9Q0DGX2</accession>
<feature type="compositionally biased region" description="Basic and acidic residues" evidence="9">
    <location>
        <begin position="277"/>
        <end position="322"/>
    </location>
</feature>
<evidence type="ECO:0000256" key="2">
    <source>
        <dbReference type="ARBA" id="ARBA00022490"/>
    </source>
</evidence>
<comment type="subcellular location">
    <subcellularLocation>
        <location evidence="1">Cytoplasm</location>
        <location evidence="1">Cytoskeleton</location>
    </subcellularLocation>
    <subcellularLocation>
        <location evidence="8">Presynapse</location>
    </subcellularLocation>
</comment>
<reference evidence="10" key="1">
    <citation type="submission" date="2022-07" db="EMBL/GenBank/DDBJ databases">
        <title>Chromosome-level genome of Muraenolepis orangiensis.</title>
        <authorList>
            <person name="Kim J."/>
        </authorList>
    </citation>
    <scope>NUCLEOTIDE SEQUENCE</scope>
    <source>
        <strain evidence="10">KU_S4_2022</strain>
        <tissue evidence="10">Muscle</tissue>
    </source>
</reference>
<feature type="region of interest" description="Disordered" evidence="9">
    <location>
        <begin position="113"/>
        <end position="375"/>
    </location>
</feature>
<dbReference type="PANTHER" id="PTHR18861:SF3">
    <property type="entry name" value="ERC PROTEIN 2"/>
    <property type="match status" value="1"/>
</dbReference>
<feature type="compositionally biased region" description="Low complexity" evidence="9">
    <location>
        <begin position="30"/>
        <end position="39"/>
    </location>
</feature>
<gene>
    <name evidence="10" type="ORF">NHX12_013168</name>
</gene>
<evidence type="ECO:0000256" key="3">
    <source>
        <dbReference type="ARBA" id="ARBA00022553"/>
    </source>
</evidence>
<keyword evidence="3" id="KW-0597">Phosphoprotein</keyword>
<evidence type="ECO:0000256" key="9">
    <source>
        <dbReference type="SAM" id="MobiDB-lite"/>
    </source>
</evidence>
<evidence type="ECO:0000256" key="7">
    <source>
        <dbReference type="ARBA" id="ARBA00023273"/>
    </source>
</evidence>
<evidence type="ECO:0000256" key="4">
    <source>
        <dbReference type="ARBA" id="ARBA00023018"/>
    </source>
</evidence>
<keyword evidence="7" id="KW-0966">Cell projection</keyword>
<evidence type="ECO:0000256" key="1">
    <source>
        <dbReference type="ARBA" id="ARBA00004245"/>
    </source>
</evidence>
<dbReference type="GO" id="GO:0048167">
    <property type="term" value="P:regulation of synaptic plasticity"/>
    <property type="evidence" value="ECO:0007669"/>
    <property type="project" value="TreeGrafter"/>
</dbReference>
<feature type="compositionally biased region" description="Basic and acidic residues" evidence="9">
    <location>
        <begin position="209"/>
        <end position="232"/>
    </location>
</feature>
<feature type="compositionally biased region" description="Polar residues" evidence="9">
    <location>
        <begin position="257"/>
        <end position="272"/>
    </location>
</feature>
<keyword evidence="4" id="KW-0770">Synapse</keyword>
<evidence type="ECO:0000256" key="6">
    <source>
        <dbReference type="ARBA" id="ARBA00023212"/>
    </source>
</evidence>
<feature type="compositionally biased region" description="Low complexity" evidence="9">
    <location>
        <begin position="147"/>
        <end position="162"/>
    </location>
</feature>
<proteinExistence type="predicted"/>
<dbReference type="Proteomes" id="UP001148018">
    <property type="component" value="Unassembled WGS sequence"/>
</dbReference>
<keyword evidence="2" id="KW-0963">Cytoplasm</keyword>